<accession>A0A0G0WPQ9</accession>
<dbReference type="Proteomes" id="UP000034854">
    <property type="component" value="Unassembled WGS sequence"/>
</dbReference>
<sequence length="197" mass="20019">MIKRIAASIGSVGVALSLMTPSVFAADLQISGNGVGSANTIRVKNECKVKVDQKNDTNVDLTVNSSANSGENIANGNTGGTVTINTGKAESEVTVGVTGGDNDATPPDCCVCSDPAQTQLIADNGVGSVNKIKTKSERKLTEKQSTKTKLKASLKSKAKSGENVTNGNTGSGVSVTTDDVLSTVDVTVDGGFNTLNP</sequence>
<evidence type="ECO:0000256" key="2">
    <source>
        <dbReference type="SAM" id="SignalP"/>
    </source>
</evidence>
<organism evidence="3 4">
    <name type="scientific">Candidatus Curtissbacteria bacterium GW2011_GWA1_41_11</name>
    <dbReference type="NCBI Taxonomy" id="1618409"/>
    <lineage>
        <taxon>Bacteria</taxon>
        <taxon>Candidatus Curtissiibacteriota</taxon>
    </lineage>
</organism>
<proteinExistence type="predicted"/>
<feature type="compositionally biased region" description="Basic residues" evidence="1">
    <location>
        <begin position="146"/>
        <end position="158"/>
    </location>
</feature>
<feature type="chain" id="PRO_5002535123" evidence="2">
    <location>
        <begin position="26"/>
        <end position="197"/>
    </location>
</feature>
<feature type="compositionally biased region" description="Basic and acidic residues" evidence="1">
    <location>
        <begin position="135"/>
        <end position="145"/>
    </location>
</feature>
<reference evidence="3 4" key="1">
    <citation type="journal article" date="2015" name="Nature">
        <title>rRNA introns, odd ribosomes, and small enigmatic genomes across a large radiation of phyla.</title>
        <authorList>
            <person name="Brown C.T."/>
            <person name="Hug L.A."/>
            <person name="Thomas B.C."/>
            <person name="Sharon I."/>
            <person name="Castelle C.J."/>
            <person name="Singh A."/>
            <person name="Wilkins M.J."/>
            <person name="Williams K.H."/>
            <person name="Banfield J.F."/>
        </authorList>
    </citation>
    <scope>NUCLEOTIDE SEQUENCE [LARGE SCALE GENOMIC DNA]</scope>
</reference>
<evidence type="ECO:0000313" key="4">
    <source>
        <dbReference type="Proteomes" id="UP000034854"/>
    </source>
</evidence>
<evidence type="ECO:0000256" key="1">
    <source>
        <dbReference type="SAM" id="MobiDB-lite"/>
    </source>
</evidence>
<dbReference type="EMBL" id="LCAG01000014">
    <property type="protein sequence ID" value="KKR86465.1"/>
    <property type="molecule type" value="Genomic_DNA"/>
</dbReference>
<comment type="caution">
    <text evidence="3">The sequence shown here is derived from an EMBL/GenBank/DDBJ whole genome shotgun (WGS) entry which is preliminary data.</text>
</comment>
<feature type="signal peptide" evidence="2">
    <location>
        <begin position="1"/>
        <end position="25"/>
    </location>
</feature>
<evidence type="ECO:0000313" key="3">
    <source>
        <dbReference type="EMBL" id="KKR86465.1"/>
    </source>
</evidence>
<name>A0A0G0WPQ9_9BACT</name>
<protein>
    <submittedName>
        <fullName evidence="3">Uncharacterized protein</fullName>
    </submittedName>
</protein>
<gene>
    <name evidence="3" type="ORF">UU34_C0014G0001</name>
</gene>
<feature type="region of interest" description="Disordered" evidence="1">
    <location>
        <begin position="135"/>
        <end position="176"/>
    </location>
</feature>
<dbReference type="AlphaFoldDB" id="A0A0G0WPQ9"/>
<keyword evidence="2" id="KW-0732">Signal</keyword>